<dbReference type="CDD" id="cd05930">
    <property type="entry name" value="A_NRPS"/>
    <property type="match status" value="1"/>
</dbReference>
<evidence type="ECO:0000313" key="7">
    <source>
        <dbReference type="Proteomes" id="UP000324701"/>
    </source>
</evidence>
<dbReference type="Gene3D" id="3.30.300.30">
    <property type="match status" value="2"/>
</dbReference>
<dbReference type="InterPro" id="IPR009081">
    <property type="entry name" value="PP-bd_ACP"/>
</dbReference>
<dbReference type="GO" id="GO:0009403">
    <property type="term" value="P:toxin biosynthetic process"/>
    <property type="evidence" value="ECO:0007669"/>
    <property type="project" value="UniProtKB-ARBA"/>
</dbReference>
<dbReference type="SUPFAM" id="SSF47336">
    <property type="entry name" value="ACP-like"/>
    <property type="match status" value="1"/>
</dbReference>
<dbReference type="CDD" id="cd02440">
    <property type="entry name" value="AdoMet_MTases"/>
    <property type="match status" value="1"/>
</dbReference>
<dbReference type="InterPro" id="IPR045851">
    <property type="entry name" value="AMP-bd_C_sf"/>
</dbReference>
<dbReference type="PANTHER" id="PTHR45527">
    <property type="entry name" value="NONRIBOSOMAL PEPTIDE SYNTHETASE"/>
    <property type="match status" value="1"/>
</dbReference>
<dbReference type="Pfam" id="PF08242">
    <property type="entry name" value="Methyltransf_12"/>
    <property type="match status" value="1"/>
</dbReference>
<proteinExistence type="predicted"/>
<dbReference type="OrthoDB" id="4510129at2"/>
<protein>
    <submittedName>
        <fullName evidence="6">Amino acid adenylation domain-containing protein</fullName>
    </submittedName>
</protein>
<dbReference type="Gene3D" id="2.30.38.10">
    <property type="entry name" value="Luciferase, Domain 3"/>
    <property type="match status" value="1"/>
</dbReference>
<dbReference type="SUPFAM" id="SSF56801">
    <property type="entry name" value="Acetyl-CoA synthetase-like"/>
    <property type="match status" value="1"/>
</dbReference>
<dbReference type="InterPro" id="IPR029063">
    <property type="entry name" value="SAM-dependent_MTases_sf"/>
</dbReference>
<dbReference type="InterPro" id="IPR020806">
    <property type="entry name" value="PKS_PP-bd"/>
</dbReference>
<dbReference type="Gene3D" id="3.40.50.150">
    <property type="entry name" value="Vaccinia Virus protein VP39"/>
    <property type="match status" value="1"/>
</dbReference>
<dbReference type="SMART" id="SM00823">
    <property type="entry name" value="PKS_PP"/>
    <property type="match status" value="1"/>
</dbReference>
<reference evidence="6 7" key="1">
    <citation type="submission" date="2019-09" db="EMBL/GenBank/DDBJ databases">
        <title>Report of infection by Mycobacterium simiae a patient suffering from pulmonary tuberculosis.</title>
        <authorList>
            <person name="Mohanty P.S."/>
            <person name="Bansal A.K."/>
            <person name="Singh H."/>
            <person name="Sharma S."/>
            <person name="Patil S.A."/>
            <person name="Upadhaya P."/>
            <person name="Singh P.K."/>
            <person name="Kumar D."/>
            <person name="Kumar S."/>
            <person name="Singh R.K."/>
            <person name="Chaudhary B."/>
        </authorList>
    </citation>
    <scope>NUCLEOTIDE SEQUENCE [LARGE SCALE GENOMIC DNA]</scope>
    <source>
        <strain evidence="6 7">JAL-560-SIM</strain>
    </source>
</reference>
<keyword evidence="2" id="KW-0596">Phosphopantetheine</keyword>
<feature type="domain" description="Carrier" evidence="5">
    <location>
        <begin position="1373"/>
        <end position="1448"/>
    </location>
</feature>
<comment type="cofactor">
    <cofactor evidence="1">
        <name>pantetheine 4'-phosphate</name>
        <dbReference type="ChEBI" id="CHEBI:47942"/>
    </cofactor>
</comment>
<evidence type="ECO:0000256" key="1">
    <source>
        <dbReference type="ARBA" id="ARBA00001957"/>
    </source>
</evidence>
<dbReference type="Gene3D" id="3.30.559.30">
    <property type="entry name" value="Nonribosomal peptide synthetase, condensation domain"/>
    <property type="match status" value="1"/>
</dbReference>
<dbReference type="RefSeq" id="WP_149654023.1">
    <property type="nucleotide sequence ID" value="NZ_VTZN01000055.1"/>
</dbReference>
<keyword evidence="4" id="KW-0677">Repeat</keyword>
<dbReference type="GO" id="GO:0003824">
    <property type="term" value="F:catalytic activity"/>
    <property type="evidence" value="ECO:0007669"/>
    <property type="project" value="InterPro"/>
</dbReference>
<dbReference type="GO" id="GO:0072330">
    <property type="term" value="P:monocarboxylic acid biosynthetic process"/>
    <property type="evidence" value="ECO:0007669"/>
    <property type="project" value="UniProtKB-ARBA"/>
</dbReference>
<sequence>MGRDARTFPLTQAQLGIWLSQQTGGSETDWQSSLFVVIDGAIQPDLVERSIRLVMHEAEPLRASIFEADGQVLQRIVDYPDLEVSFHDLTRAPDPVRDAHALASSIQRTPMSWAGPLFRFRLLQTRGEQFYLFICLHHIVIDGFGFSLLTNRIAAVYSALAADTPVPPTCFGSLRDLVAYELDYEESSQYRDDLAYWNENLSPATAGGQSVAQAADGRDSCSASAPIQLDPRMVTRVDELARGLGVHRSSVLTAACALLVHYWYGGASEVELDFPVSRRTSLQSKTIPAMVAGIVPLMLKTPPGATVAELCVHVESRIRDILQHGKFPVHMLQNTGQLRTERQAAARVCVNFFPTTAIRPFGGATASALYTTFGRTTHFGLFFLRNGDQLFLTTAGAGQPFSDFDDLQLADRLHKLLVAMTLDPDQRLPSIDLFDEDERKGSQVWGNLAALTQPVAEAAQSVPQLFDAQVARSPHAVALVCGENSWTYHELDSAANRLARLLANYGVGPGDVVALLFQRSAQAVIAILAVLKSGAAYLPIDPAHPDARIAFLLDDARPTAVLTTGELAGRLRGHDLTVIDVNDPTNTAHPLLYPDAEDIAYILYTSGTTGVPKGVAITHHNVTQLLAPPTPFTTTLGRGAGHTITHCHSYAFDFSVWEIWATLLHGGRLIVVPESITHSPSDFHALLANKGVTILTQTPSAAAVLPTRGLESTALVLLGEVCTGELVDRWASGRTVFNAYGPTETTVWVSVSAPLTPAPGPAPIGRPLPMTALFVLDRWLRPVPAGVAGELYVAGRQVGVGYWRRAALTASRFVACPFAGTGTRMYRTGDIARWDNDGQLHYAGRADEQVKIRGHRIEPGEIEAVLAAHPRVAQAVVTAQTPTPGVGVGDKQLVGYVVLDRDALLTREPKRETRLVEQWRGVYDGAYSASMANPNTPAVLGEDFGVWTSSYTGAPIPLDQMREWRSAAADRIAGLTPRRVLEIGVGSGLLLGQLAPVCVEYWGTDFSAPTIEMLQAAVAPRSWGGRVRLRVQPADVADGLPQGHFDVVVLNSVIQYFPSVGYLLDVLATAMWLLAPGGALFIGDIRSLTLLQAFTTGVVCAATADTEDTAAALRERIRREMLAEQELLLAPEFFAALPQHIADIAAVEIQLKRMESVNELSCYRYDAVLRKAPAAVRSLADLPTQPWHQLRSLAALGQYLQSRYPTQLRVTGVPHAGIWPDVAMAQALAEADDQVPAHLLRAALSAPDAVLPHQCHLLGRQLGYTASLTWSPTPGLIDLVYTSDSQSTHAAVDAFSDLYRPAGVLGSIAEYSNDPSAAELVAELRQLVRAQLPDYMAPAAIMTIDKLPLTTNGKLDRKALPAPQFVSAATVRASRDHRERILAGLFGEILGLAHVGIDDEFFALGGHSLSAFRLVVGIRDELGVEIPVRAVFQAPTVAALAAWIVTHGDSPPRAALSVRPRPARVP</sequence>
<dbReference type="PROSITE" id="PS00455">
    <property type="entry name" value="AMP_BINDING"/>
    <property type="match status" value="1"/>
</dbReference>
<accession>A0A5B1BP37</accession>
<dbReference type="GO" id="GO:0043041">
    <property type="term" value="P:amino acid activation for nonribosomal peptide biosynthetic process"/>
    <property type="evidence" value="ECO:0007669"/>
    <property type="project" value="TreeGrafter"/>
</dbReference>
<dbReference type="Pfam" id="PF00668">
    <property type="entry name" value="Condensation"/>
    <property type="match status" value="1"/>
</dbReference>
<dbReference type="NCBIfam" id="TIGR01733">
    <property type="entry name" value="AA-adenyl-dom"/>
    <property type="match status" value="1"/>
</dbReference>
<dbReference type="InterPro" id="IPR010071">
    <property type="entry name" value="AA_adenyl_dom"/>
</dbReference>
<dbReference type="InterPro" id="IPR036736">
    <property type="entry name" value="ACP-like_sf"/>
</dbReference>
<dbReference type="SUPFAM" id="SSF53335">
    <property type="entry name" value="S-adenosyl-L-methionine-dependent methyltransferases"/>
    <property type="match status" value="1"/>
</dbReference>
<dbReference type="FunFam" id="3.40.50.12780:FF:000012">
    <property type="entry name" value="Non-ribosomal peptide synthetase"/>
    <property type="match status" value="1"/>
</dbReference>
<dbReference type="Pfam" id="PF00501">
    <property type="entry name" value="AMP-binding"/>
    <property type="match status" value="1"/>
</dbReference>
<dbReference type="Pfam" id="PF00550">
    <property type="entry name" value="PP-binding"/>
    <property type="match status" value="1"/>
</dbReference>
<gene>
    <name evidence="6" type="ORF">F0Q45_11200</name>
</gene>
<evidence type="ECO:0000256" key="2">
    <source>
        <dbReference type="ARBA" id="ARBA00022450"/>
    </source>
</evidence>
<dbReference type="InterPro" id="IPR025110">
    <property type="entry name" value="AMP-bd_C"/>
</dbReference>
<dbReference type="GO" id="GO:0008610">
    <property type="term" value="P:lipid biosynthetic process"/>
    <property type="evidence" value="ECO:0007669"/>
    <property type="project" value="UniProtKB-ARBA"/>
</dbReference>
<dbReference type="InterPro" id="IPR029058">
    <property type="entry name" value="AB_hydrolase_fold"/>
</dbReference>
<keyword evidence="7" id="KW-1185">Reference proteome</keyword>
<dbReference type="Gene3D" id="3.40.50.980">
    <property type="match status" value="2"/>
</dbReference>
<dbReference type="InterPro" id="IPR013217">
    <property type="entry name" value="Methyltransf_12"/>
</dbReference>
<dbReference type="FunFam" id="3.40.50.980:FF:000001">
    <property type="entry name" value="Non-ribosomal peptide synthetase"/>
    <property type="match status" value="1"/>
</dbReference>
<evidence type="ECO:0000256" key="3">
    <source>
        <dbReference type="ARBA" id="ARBA00022553"/>
    </source>
</evidence>
<dbReference type="GO" id="GO:0031177">
    <property type="term" value="F:phosphopantetheine binding"/>
    <property type="evidence" value="ECO:0007669"/>
    <property type="project" value="InterPro"/>
</dbReference>
<dbReference type="UniPathway" id="UPA00011"/>
<dbReference type="EMBL" id="VTZN01000055">
    <property type="protein sequence ID" value="KAA1250166.1"/>
    <property type="molecule type" value="Genomic_DNA"/>
</dbReference>
<dbReference type="PROSITE" id="PS50075">
    <property type="entry name" value="CARRIER"/>
    <property type="match status" value="1"/>
</dbReference>
<dbReference type="Gene3D" id="3.40.50.1820">
    <property type="entry name" value="alpha/beta hydrolase"/>
    <property type="match status" value="1"/>
</dbReference>
<dbReference type="Gene3D" id="3.30.559.10">
    <property type="entry name" value="Chloramphenicol acetyltransferase-like domain"/>
    <property type="match status" value="1"/>
</dbReference>
<organism evidence="6 7">
    <name type="scientific">Mycobacterium simiae</name>
    <name type="common">Mycobacterium habana</name>
    <dbReference type="NCBI Taxonomy" id="1784"/>
    <lineage>
        <taxon>Bacteria</taxon>
        <taxon>Bacillati</taxon>
        <taxon>Actinomycetota</taxon>
        <taxon>Actinomycetes</taxon>
        <taxon>Mycobacteriales</taxon>
        <taxon>Mycobacteriaceae</taxon>
        <taxon>Mycobacterium</taxon>
        <taxon>Mycobacterium simiae complex</taxon>
    </lineage>
</organism>
<dbReference type="FunFam" id="1.10.1200.10:FF:000016">
    <property type="entry name" value="Non-ribosomal peptide synthase"/>
    <property type="match status" value="1"/>
</dbReference>
<evidence type="ECO:0000256" key="4">
    <source>
        <dbReference type="ARBA" id="ARBA00022737"/>
    </source>
</evidence>
<dbReference type="PANTHER" id="PTHR45527:SF1">
    <property type="entry name" value="FATTY ACID SYNTHASE"/>
    <property type="match status" value="1"/>
</dbReference>
<dbReference type="InterPro" id="IPR000873">
    <property type="entry name" value="AMP-dep_synth/lig_dom"/>
</dbReference>
<name>A0A5B1BP37_MYCSI</name>
<dbReference type="SUPFAM" id="SSF52777">
    <property type="entry name" value="CoA-dependent acyltransferases"/>
    <property type="match status" value="2"/>
</dbReference>
<dbReference type="InterPro" id="IPR020845">
    <property type="entry name" value="AMP-binding_CS"/>
</dbReference>
<evidence type="ECO:0000259" key="5">
    <source>
        <dbReference type="PROSITE" id="PS50075"/>
    </source>
</evidence>
<evidence type="ECO:0000313" key="6">
    <source>
        <dbReference type="EMBL" id="KAA1250166.1"/>
    </source>
</evidence>
<dbReference type="Proteomes" id="UP000324701">
    <property type="component" value="Unassembled WGS sequence"/>
</dbReference>
<comment type="caution">
    <text evidence="6">The sequence shown here is derived from an EMBL/GenBank/DDBJ whole genome shotgun (WGS) entry which is preliminary data.</text>
</comment>
<dbReference type="GO" id="GO:0005737">
    <property type="term" value="C:cytoplasm"/>
    <property type="evidence" value="ECO:0007669"/>
    <property type="project" value="TreeGrafter"/>
</dbReference>
<keyword evidence="3" id="KW-0597">Phosphoprotein</keyword>
<dbReference type="InterPro" id="IPR023213">
    <property type="entry name" value="CAT-like_dom_sf"/>
</dbReference>
<dbReference type="Pfam" id="PF13193">
    <property type="entry name" value="AMP-binding_C"/>
    <property type="match status" value="1"/>
</dbReference>
<dbReference type="InterPro" id="IPR001242">
    <property type="entry name" value="Condensation_dom"/>
</dbReference>